<organism evidence="1 2">
    <name type="scientific">Mya arenaria</name>
    <name type="common">Soft-shell clam</name>
    <dbReference type="NCBI Taxonomy" id="6604"/>
    <lineage>
        <taxon>Eukaryota</taxon>
        <taxon>Metazoa</taxon>
        <taxon>Spiralia</taxon>
        <taxon>Lophotrochozoa</taxon>
        <taxon>Mollusca</taxon>
        <taxon>Bivalvia</taxon>
        <taxon>Autobranchia</taxon>
        <taxon>Heteroconchia</taxon>
        <taxon>Euheterodonta</taxon>
        <taxon>Imparidentia</taxon>
        <taxon>Neoheterodontei</taxon>
        <taxon>Myida</taxon>
        <taxon>Myoidea</taxon>
        <taxon>Myidae</taxon>
        <taxon>Mya</taxon>
    </lineage>
</organism>
<reference evidence="1" key="1">
    <citation type="submission" date="2022-11" db="EMBL/GenBank/DDBJ databases">
        <title>Centuries of genome instability and evolution in soft-shell clam transmissible cancer (bioRxiv).</title>
        <authorList>
            <person name="Hart S.F.M."/>
            <person name="Yonemitsu M.A."/>
            <person name="Giersch R.M."/>
            <person name="Beal B.F."/>
            <person name="Arriagada G."/>
            <person name="Davis B.W."/>
            <person name="Ostrander E.A."/>
            <person name="Goff S.P."/>
            <person name="Metzger M.J."/>
        </authorList>
    </citation>
    <scope>NUCLEOTIDE SEQUENCE</scope>
    <source>
        <strain evidence="1">MELC-2E11</strain>
        <tissue evidence="1">Siphon/mantle</tissue>
    </source>
</reference>
<accession>A0ABY7FAM5</accession>
<evidence type="ECO:0000313" key="2">
    <source>
        <dbReference type="Proteomes" id="UP001164746"/>
    </source>
</evidence>
<evidence type="ECO:0000313" key="1">
    <source>
        <dbReference type="EMBL" id="WAR18189.1"/>
    </source>
</evidence>
<dbReference type="EMBL" id="CP111022">
    <property type="protein sequence ID" value="WAR18189.1"/>
    <property type="molecule type" value="Genomic_DNA"/>
</dbReference>
<sequence length="354" mass="39761">MHLMLVDPVYRHRFKFELTKTGSTPPLPGLRVFLDKLNTVYPETKRVRKRENTLYRGIALEPLQPINNTSQFKDILSYLPQTFTVNRAIECSTESGLSNGNAVTKRVKFYDIGNLDLAVFVKTVNSSTVQVKNTFTFDEFSVRNICSIAKQIHICGGLVFSKPVIMSRFYTLEQFQKNNAAASVKTLRSISCNGIAPFAAQSNTCKTCRTMTFSSPDKENRNPSADDKDDDNIVRIKHLLKHANPELVVLPSATTSIMYTNRLKQEPGFDQSMFEWVLQEAERRNLPVEGMTGGLIFDEMSIQTLQQLISGVVAREGSFMNSITDCGGGMIYRGWKFITRRPEDAVALDIATAS</sequence>
<proteinExistence type="predicted"/>
<name>A0ABY7FAM5_MYAAR</name>
<gene>
    <name evidence="1" type="ORF">MAR_000027</name>
</gene>
<dbReference type="Proteomes" id="UP001164746">
    <property type="component" value="Chromosome 11"/>
</dbReference>
<protein>
    <submittedName>
        <fullName evidence="1">Uncharacterized protein</fullName>
    </submittedName>
</protein>
<keyword evidence="2" id="KW-1185">Reference proteome</keyword>